<comment type="subunit">
    <text evidence="3 7">Homooligomer.</text>
</comment>
<evidence type="ECO:0000313" key="10">
    <source>
        <dbReference type="Proteomes" id="UP000799772"/>
    </source>
</evidence>
<dbReference type="GO" id="GO:0000139">
    <property type="term" value="C:Golgi membrane"/>
    <property type="evidence" value="ECO:0007669"/>
    <property type="project" value="UniProtKB-SubCell"/>
</dbReference>
<dbReference type="PANTHER" id="PTHR11132">
    <property type="entry name" value="SOLUTE CARRIER FAMILY 35"/>
    <property type="match status" value="1"/>
</dbReference>
<evidence type="ECO:0000256" key="8">
    <source>
        <dbReference type="SAM" id="MobiDB-lite"/>
    </source>
</evidence>
<comment type="similarity">
    <text evidence="2 7">Belongs to the TPT transporter family. SLC35D subfamily.</text>
</comment>
<dbReference type="Proteomes" id="UP000799772">
    <property type="component" value="Unassembled WGS sequence"/>
</dbReference>
<reference evidence="9" key="1">
    <citation type="journal article" date="2020" name="Stud. Mycol.">
        <title>101 Dothideomycetes genomes: a test case for predicting lifestyles and emergence of pathogens.</title>
        <authorList>
            <person name="Haridas S."/>
            <person name="Albert R."/>
            <person name="Binder M."/>
            <person name="Bloem J."/>
            <person name="Labutti K."/>
            <person name="Salamov A."/>
            <person name="Andreopoulos B."/>
            <person name="Baker S."/>
            <person name="Barry K."/>
            <person name="Bills G."/>
            <person name="Bluhm B."/>
            <person name="Cannon C."/>
            <person name="Castanera R."/>
            <person name="Culley D."/>
            <person name="Daum C."/>
            <person name="Ezra D."/>
            <person name="Gonzalez J."/>
            <person name="Henrissat B."/>
            <person name="Kuo A."/>
            <person name="Liang C."/>
            <person name="Lipzen A."/>
            <person name="Lutzoni F."/>
            <person name="Magnuson J."/>
            <person name="Mondo S."/>
            <person name="Nolan M."/>
            <person name="Ohm R."/>
            <person name="Pangilinan J."/>
            <person name="Park H.-J."/>
            <person name="Ramirez L."/>
            <person name="Alfaro M."/>
            <person name="Sun H."/>
            <person name="Tritt A."/>
            <person name="Yoshinaga Y."/>
            <person name="Zwiers L.-H."/>
            <person name="Turgeon B."/>
            <person name="Goodwin S."/>
            <person name="Spatafora J."/>
            <person name="Crous P."/>
            <person name="Grigoriev I."/>
        </authorList>
    </citation>
    <scope>NUCLEOTIDE SEQUENCE</scope>
    <source>
        <strain evidence="9">CBS 133067</strain>
    </source>
</reference>
<keyword evidence="7" id="KW-0762">Sugar transport</keyword>
<dbReference type="InterPro" id="IPR050186">
    <property type="entry name" value="TPT_transporter"/>
</dbReference>
<protein>
    <recommendedName>
        <fullName evidence="7">GDP-mannose transporter</fullName>
        <shortName evidence="7">GMT</shortName>
    </recommendedName>
</protein>
<feature type="transmembrane region" description="Helical" evidence="7">
    <location>
        <begin position="374"/>
        <end position="395"/>
    </location>
</feature>
<keyword evidence="7" id="KW-0333">Golgi apparatus</keyword>
<keyword evidence="5 7" id="KW-1133">Transmembrane helix</keyword>
<feature type="transmembrane region" description="Helical" evidence="7">
    <location>
        <begin position="466"/>
        <end position="483"/>
    </location>
</feature>
<feature type="transmembrane region" description="Helical" evidence="7">
    <location>
        <begin position="415"/>
        <end position="436"/>
    </location>
</feature>
<evidence type="ECO:0000313" key="9">
    <source>
        <dbReference type="EMBL" id="KAF2097732.1"/>
    </source>
</evidence>
<comment type="function">
    <text evidence="1 7">Involved in the import of GDP-mannose from the cytoplasm into the Golgi lumen.</text>
</comment>
<dbReference type="EMBL" id="ML978127">
    <property type="protein sequence ID" value="KAF2097732.1"/>
    <property type="molecule type" value="Genomic_DNA"/>
</dbReference>
<feature type="transmembrane region" description="Helical" evidence="7">
    <location>
        <begin position="307"/>
        <end position="330"/>
    </location>
</feature>
<keyword evidence="4 7" id="KW-0812">Transmembrane</keyword>
<feature type="region of interest" description="Disordered" evidence="8">
    <location>
        <begin position="1"/>
        <end position="55"/>
    </location>
</feature>
<feature type="transmembrane region" description="Helical" evidence="7">
    <location>
        <begin position="144"/>
        <end position="165"/>
    </location>
</feature>
<comment type="subcellular location">
    <subcellularLocation>
        <location evidence="7">Golgi apparatus membrane</location>
        <topology evidence="7">Multi-pass membrane protein</topology>
    </subcellularLocation>
    <subcellularLocation>
        <location evidence="7">Cytoplasmic vesicle membrane</location>
        <topology evidence="7">Multi-pass membrane protein</topology>
    </subcellularLocation>
    <subcellularLocation>
        <location evidence="7">Endoplasmic reticulum membrane</location>
        <topology evidence="7">Multi-pass membrane protein</topology>
    </subcellularLocation>
</comment>
<keyword evidence="7" id="KW-0813">Transport</keyword>
<evidence type="ECO:0000256" key="1">
    <source>
        <dbReference type="ARBA" id="ARBA00003420"/>
    </source>
</evidence>
<gene>
    <name evidence="9" type="ORF">NA57DRAFT_40103</name>
</gene>
<dbReference type="AlphaFoldDB" id="A0A9P4IDM6"/>
<evidence type="ECO:0000256" key="4">
    <source>
        <dbReference type="ARBA" id="ARBA00022692"/>
    </source>
</evidence>
<organism evidence="9 10">
    <name type="scientific">Rhizodiscina lignyota</name>
    <dbReference type="NCBI Taxonomy" id="1504668"/>
    <lineage>
        <taxon>Eukaryota</taxon>
        <taxon>Fungi</taxon>
        <taxon>Dikarya</taxon>
        <taxon>Ascomycota</taxon>
        <taxon>Pezizomycotina</taxon>
        <taxon>Dothideomycetes</taxon>
        <taxon>Pleosporomycetidae</taxon>
        <taxon>Aulographales</taxon>
        <taxon>Rhizodiscinaceae</taxon>
        <taxon>Rhizodiscina</taxon>
    </lineage>
</organism>
<feature type="compositionally biased region" description="Low complexity" evidence="8">
    <location>
        <begin position="33"/>
        <end position="44"/>
    </location>
</feature>
<evidence type="ECO:0000256" key="3">
    <source>
        <dbReference type="ARBA" id="ARBA00011182"/>
    </source>
</evidence>
<feature type="transmembrane region" description="Helical" evidence="7">
    <location>
        <begin position="283"/>
        <end position="301"/>
    </location>
</feature>
<feature type="compositionally biased region" description="Polar residues" evidence="8">
    <location>
        <begin position="15"/>
        <end position="26"/>
    </location>
</feature>
<accession>A0A9P4IDM6</accession>
<dbReference type="GO" id="GO:0005789">
    <property type="term" value="C:endoplasmic reticulum membrane"/>
    <property type="evidence" value="ECO:0007669"/>
    <property type="project" value="UniProtKB-SubCell"/>
</dbReference>
<proteinExistence type="inferred from homology"/>
<keyword evidence="10" id="KW-1185">Reference proteome</keyword>
<evidence type="ECO:0000256" key="6">
    <source>
        <dbReference type="ARBA" id="ARBA00023136"/>
    </source>
</evidence>
<sequence>MRGVSPRPHRRGSSGDLTLTPTTSRSIPLIDISRSPSPYPRSRSAAQSEDEDEDVDVPISLRPLIRDADDVSERRGVAARRGWKSIWREGGLGRFLFGTWMGYQVYVSLLVIWIGGCGFGLLLTNRFIWWTGVYKFPYPLTTTWIQLGIAHVLLMAWSSLTRAIARPLQILGMKGLVAPSTPGPMSSSGYRTGKPSLATAFKALFKPGIGGIAGGGVLEFDRKTALLALPPAIVFMGMTVLSNLSFAYYNSYAVLPLYTLSRIGTIPLSLTLTAFLTRTSHSVSTLSSALTATLNLLLASIRPGVRVTWEGVVTGVFSTIFVSLFPIMLLRTYRSLATSLIPQGDLLTSFQPDLYASDALPYSDPSGTREETRAYYLTLHYTSMLSLCFLTPLVLLSGELSKIYHNCYFLDVPFFWFEMLCASVASFTIFAPFLLLVKATSPLAATFVSVPRDAFQLVILGGKMPVHAWVGVALCWMGTLWFAGVRRAEGRRWAVGTGAGLGR</sequence>
<keyword evidence="7" id="KW-0256">Endoplasmic reticulum</keyword>
<keyword evidence="6 7" id="KW-0472">Membrane</keyword>
<feature type="transmembrane region" description="Helical" evidence="7">
    <location>
        <begin position="103"/>
        <end position="124"/>
    </location>
</feature>
<evidence type="ECO:0000256" key="2">
    <source>
        <dbReference type="ARBA" id="ARBA00010425"/>
    </source>
</evidence>
<dbReference type="GO" id="GO:0030659">
    <property type="term" value="C:cytoplasmic vesicle membrane"/>
    <property type="evidence" value="ECO:0007669"/>
    <property type="project" value="UniProtKB-SubCell"/>
</dbReference>
<name>A0A9P4IDM6_9PEZI</name>
<evidence type="ECO:0000256" key="5">
    <source>
        <dbReference type="ARBA" id="ARBA00022989"/>
    </source>
</evidence>
<dbReference type="OrthoDB" id="5547497at2759"/>
<keyword evidence="7" id="KW-0968">Cytoplasmic vesicle</keyword>
<comment type="caution">
    <text evidence="9">The sequence shown here is derived from an EMBL/GenBank/DDBJ whole genome shotgun (WGS) entry which is preliminary data.</text>
</comment>
<feature type="transmembrane region" description="Helical" evidence="7">
    <location>
        <begin position="226"/>
        <end position="249"/>
    </location>
</feature>
<evidence type="ECO:0000256" key="7">
    <source>
        <dbReference type="RuleBase" id="RU367097"/>
    </source>
</evidence>